<dbReference type="PANTHER" id="PTHR42939:SF3">
    <property type="entry name" value="ABC TRANSPORTER ATP-BINDING COMPONENT"/>
    <property type="match status" value="1"/>
</dbReference>
<dbReference type="SUPFAM" id="SSF52540">
    <property type="entry name" value="P-loop containing nucleoside triphosphate hydrolases"/>
    <property type="match status" value="1"/>
</dbReference>
<dbReference type="GO" id="GO:0005524">
    <property type="term" value="F:ATP binding"/>
    <property type="evidence" value="ECO:0007669"/>
    <property type="project" value="UniProtKB-KW"/>
</dbReference>
<dbReference type="SMART" id="SM00382">
    <property type="entry name" value="AAA"/>
    <property type="match status" value="1"/>
</dbReference>
<proteinExistence type="predicted"/>
<dbReference type="AlphaFoldDB" id="F1TE54"/>
<organism evidence="5 6">
    <name type="scientific">Ruminiclostridium papyrosolvens DSM 2782</name>
    <dbReference type="NCBI Taxonomy" id="588581"/>
    <lineage>
        <taxon>Bacteria</taxon>
        <taxon>Bacillati</taxon>
        <taxon>Bacillota</taxon>
        <taxon>Clostridia</taxon>
        <taxon>Eubacteriales</taxon>
        <taxon>Oscillospiraceae</taxon>
        <taxon>Ruminiclostridium</taxon>
    </lineage>
</organism>
<reference evidence="5" key="2">
    <citation type="submission" date="2011-01" db="EMBL/GenBank/DDBJ databases">
        <title>The Non-contiguous Finished genome of Clostridium papyrosolvens.</title>
        <authorList>
            <person name="Lucas S."/>
            <person name="Copeland A."/>
            <person name="Lapidus A."/>
            <person name="Cheng J.-F."/>
            <person name="Goodwin L."/>
            <person name="Pitluck S."/>
            <person name="Misra M."/>
            <person name="Chertkov O."/>
            <person name="Detter J.C."/>
            <person name="Han C."/>
            <person name="Tapia R."/>
            <person name="Land M."/>
            <person name="Hauser L."/>
            <person name="Kyrpides N."/>
            <person name="Ivanova N."/>
            <person name="Pagani I."/>
            <person name="Mouttaki H."/>
            <person name="He Z."/>
            <person name="Zhou J."/>
            <person name="Hemme C.L."/>
            <person name="Woyke T."/>
        </authorList>
    </citation>
    <scope>NUCLEOTIDE SEQUENCE [LARGE SCALE GENOMIC DNA]</scope>
    <source>
        <strain evidence="5">DSM 2782</strain>
    </source>
</reference>
<dbReference type="PANTHER" id="PTHR42939">
    <property type="entry name" value="ABC TRANSPORTER ATP-BINDING PROTEIN ALBC-RELATED"/>
    <property type="match status" value="1"/>
</dbReference>
<keyword evidence="6" id="KW-1185">Reference proteome</keyword>
<dbReference type="OrthoDB" id="9804819at2"/>
<evidence type="ECO:0000259" key="4">
    <source>
        <dbReference type="PROSITE" id="PS50893"/>
    </source>
</evidence>
<dbReference type="InterPro" id="IPR051782">
    <property type="entry name" value="ABC_Transporter_VariousFunc"/>
</dbReference>
<protein>
    <submittedName>
        <fullName evidence="5">ABC transporter related protein</fullName>
    </submittedName>
</protein>
<keyword evidence="2" id="KW-0547">Nucleotide-binding</keyword>
<dbReference type="Gene3D" id="3.40.50.300">
    <property type="entry name" value="P-loop containing nucleotide triphosphate hydrolases"/>
    <property type="match status" value="1"/>
</dbReference>
<dbReference type="InterPro" id="IPR003593">
    <property type="entry name" value="AAA+_ATPase"/>
</dbReference>
<dbReference type="STRING" id="588581.Cpap_1876"/>
<dbReference type="CDD" id="cd03230">
    <property type="entry name" value="ABC_DR_subfamily_A"/>
    <property type="match status" value="1"/>
</dbReference>
<gene>
    <name evidence="5" type="ORF">Cpap_1876</name>
</gene>
<feature type="domain" description="ABC transporter" evidence="4">
    <location>
        <begin position="5"/>
        <end position="230"/>
    </location>
</feature>
<accession>F1TE54</accession>
<dbReference type="RefSeq" id="WP_004619652.1">
    <property type="nucleotide sequence ID" value="NZ_ACXX02000008.1"/>
</dbReference>
<dbReference type="EMBL" id="ACXX02000008">
    <property type="protein sequence ID" value="EGD47294.1"/>
    <property type="molecule type" value="Genomic_DNA"/>
</dbReference>
<dbReference type="eggNOG" id="COG1131">
    <property type="taxonomic scope" value="Bacteria"/>
</dbReference>
<dbReference type="InterPro" id="IPR027417">
    <property type="entry name" value="P-loop_NTPase"/>
</dbReference>
<evidence type="ECO:0000313" key="6">
    <source>
        <dbReference type="Proteomes" id="UP000003860"/>
    </source>
</evidence>
<evidence type="ECO:0000256" key="2">
    <source>
        <dbReference type="ARBA" id="ARBA00022741"/>
    </source>
</evidence>
<dbReference type="PROSITE" id="PS50893">
    <property type="entry name" value="ABC_TRANSPORTER_2"/>
    <property type="match status" value="1"/>
</dbReference>
<evidence type="ECO:0000256" key="1">
    <source>
        <dbReference type="ARBA" id="ARBA00022448"/>
    </source>
</evidence>
<reference evidence="5" key="1">
    <citation type="submission" date="2009-07" db="EMBL/GenBank/DDBJ databases">
        <authorList>
            <consortium name="US DOE Joint Genome Institute (JGI-PGF)"/>
            <person name="Lucas S."/>
            <person name="Copeland A."/>
            <person name="Lapidus A."/>
            <person name="Glavina del Rio T."/>
            <person name="Tice H."/>
            <person name="Bruce D."/>
            <person name="Goodwin L."/>
            <person name="Pitluck S."/>
            <person name="Larimer F."/>
            <person name="Land M.L."/>
            <person name="Mouttaki H."/>
            <person name="He Z."/>
            <person name="Zhou J."/>
            <person name="Hemme C.L."/>
        </authorList>
    </citation>
    <scope>NUCLEOTIDE SEQUENCE [LARGE SCALE GENOMIC DNA]</scope>
    <source>
        <strain evidence="5">DSM 2782</strain>
    </source>
</reference>
<dbReference type="Pfam" id="PF00005">
    <property type="entry name" value="ABC_tran"/>
    <property type="match status" value="1"/>
</dbReference>
<dbReference type="InterPro" id="IPR003439">
    <property type="entry name" value="ABC_transporter-like_ATP-bd"/>
</dbReference>
<sequence length="286" mass="32283">MNNDIEIRDLCKNFDTFKLSNISFSLPQGYIMGLVGPNGAGKTTTIKLMLNMLQKTSGDIEILGLDSVAQQIQIKESIGAVFDTNYFVQDWTVKEVERYVGMFYSTWNSEKYKSFLQKFGLSPDKKVKDLSRGMQMKLMISCALSHDARLLILDEPTSGLDPVARDEFLDIMTEFIGDGKRSILFSTHITSDLDKIADYITFINQGCIFYTGTKDEFIDGFRMVKGGKTDITTEQERKMIGIRKYSTGFEGLIKTEDLRFYGNLACEPVSIDDIIVFTNRGGRGND</sequence>
<dbReference type="GO" id="GO:0016887">
    <property type="term" value="F:ATP hydrolysis activity"/>
    <property type="evidence" value="ECO:0007669"/>
    <property type="project" value="InterPro"/>
</dbReference>
<keyword evidence="1" id="KW-0813">Transport</keyword>
<dbReference type="Proteomes" id="UP000003860">
    <property type="component" value="Unassembled WGS sequence"/>
</dbReference>
<name>F1TE54_9FIRM</name>
<evidence type="ECO:0000313" key="5">
    <source>
        <dbReference type="EMBL" id="EGD47294.1"/>
    </source>
</evidence>
<keyword evidence="3" id="KW-0067">ATP-binding</keyword>
<comment type="caution">
    <text evidence="5">The sequence shown here is derived from an EMBL/GenBank/DDBJ whole genome shotgun (WGS) entry which is preliminary data.</text>
</comment>
<evidence type="ECO:0000256" key="3">
    <source>
        <dbReference type="ARBA" id="ARBA00022840"/>
    </source>
</evidence>